<evidence type="ECO:0000259" key="2">
    <source>
        <dbReference type="Pfam" id="PF02342"/>
    </source>
</evidence>
<dbReference type="eggNOG" id="COG2310">
    <property type="taxonomic scope" value="Bacteria"/>
</dbReference>
<evidence type="ECO:0000256" key="1">
    <source>
        <dbReference type="ARBA" id="ARBA00022686"/>
    </source>
</evidence>
<name>F8ET26_ZYMMT</name>
<gene>
    <name evidence="3" type="ordered locus">Zymop_1034</name>
</gene>
<keyword evidence="1" id="KW-0778">Tellurium resistance</keyword>
<dbReference type="AlphaFoldDB" id="F8ET26"/>
<proteinExistence type="predicted"/>
<dbReference type="PIRSF" id="PIRSF037118">
    <property type="entry name" value="Tellurite_resistance_TerA"/>
    <property type="match status" value="1"/>
</dbReference>
<dbReference type="KEGG" id="zmp:Zymop_1034"/>
<dbReference type="PANTHER" id="PTHR32097:SF3">
    <property type="entry name" value="TELLURITE RESISTANCE PROTEIN"/>
    <property type="match status" value="1"/>
</dbReference>
<evidence type="ECO:0000313" key="4">
    <source>
        <dbReference type="Proteomes" id="UP000000491"/>
    </source>
</evidence>
<dbReference type="eggNOG" id="COG4110">
    <property type="taxonomic scope" value="Bacteria"/>
</dbReference>
<dbReference type="CDD" id="cd06974">
    <property type="entry name" value="TerD_like"/>
    <property type="match status" value="2"/>
</dbReference>
<dbReference type="Proteomes" id="UP000000491">
    <property type="component" value="Chromosome"/>
</dbReference>
<dbReference type="PANTHER" id="PTHR32097">
    <property type="entry name" value="CAMP-BINDING PROTEIN 1-RELATED"/>
    <property type="match status" value="1"/>
</dbReference>
<evidence type="ECO:0000313" key="3">
    <source>
        <dbReference type="EMBL" id="AEI37930.1"/>
    </source>
</evidence>
<dbReference type="Gene3D" id="2.60.60.30">
    <property type="entry name" value="sav2460 like domains"/>
    <property type="match status" value="2"/>
</dbReference>
<dbReference type="InterPro" id="IPR017115">
    <property type="entry name" value="Tellurite_resistance_TerA"/>
</dbReference>
<reference evidence="3 4" key="1">
    <citation type="journal article" date="2011" name="J. Bacteriol.">
        <title>Genome sequence of the ethanol-producing Zymomonas mobilis subsp. pomaceae lectotype strain ATCC 29192.</title>
        <authorList>
            <person name="Kouvelis V.N."/>
            <person name="Davenport K.W."/>
            <person name="Brettin T.S."/>
            <person name="Bruce D."/>
            <person name="Detter C."/>
            <person name="Han C.S."/>
            <person name="Nolan M."/>
            <person name="Tapia R."/>
            <person name="Damoulaki A."/>
            <person name="Kyrpides N.C."/>
            <person name="Typas M.A."/>
            <person name="Pappas K.M."/>
        </authorList>
    </citation>
    <scope>NUCLEOTIDE SEQUENCE [LARGE SCALE GENOMIC DNA]</scope>
    <source>
        <strain evidence="4">ATCC 29192 / DSM 22645 / JCM 10191 / CCUG 17912 / NBRC 13757 / NCIMB 11200 / NRRL B-4491 / Barker I</strain>
    </source>
</reference>
<dbReference type="RefSeq" id="WP_013934325.1">
    <property type="nucleotide sequence ID" value="NC_015709.1"/>
</dbReference>
<accession>F8ET26</accession>
<dbReference type="InterPro" id="IPR051324">
    <property type="entry name" value="Stress/Tellurium_Resist"/>
</dbReference>
<dbReference type="InterPro" id="IPR003325">
    <property type="entry name" value="TerD"/>
</dbReference>
<dbReference type="EMBL" id="CP002865">
    <property type="protein sequence ID" value="AEI37930.1"/>
    <property type="molecule type" value="Genomic_DNA"/>
</dbReference>
<protein>
    <submittedName>
        <fullName evidence="3">Tellurium resistance</fullName>
    </submittedName>
</protein>
<dbReference type="STRING" id="579138.Zymop_1034"/>
<dbReference type="HOGENOM" id="CLU_047549_0_0_5"/>
<organism evidence="3 4">
    <name type="scientific">Zymomonas mobilis subsp. pomaceae (strain ATCC 29192 / DSM 22645 / JCM 10191 / CCUG 17912 / NBRC 13757 / NCIMB 11200 / NRRL B-4491 / Barker I)</name>
    <dbReference type="NCBI Taxonomy" id="579138"/>
    <lineage>
        <taxon>Bacteria</taxon>
        <taxon>Pseudomonadati</taxon>
        <taxon>Pseudomonadota</taxon>
        <taxon>Alphaproteobacteria</taxon>
        <taxon>Sphingomonadales</taxon>
        <taxon>Zymomonadaceae</taxon>
        <taxon>Zymomonas</taxon>
    </lineage>
</organism>
<dbReference type="GO" id="GO:0046690">
    <property type="term" value="P:response to tellurium ion"/>
    <property type="evidence" value="ECO:0007669"/>
    <property type="project" value="UniProtKB-KW"/>
</dbReference>
<dbReference type="Pfam" id="PF02342">
    <property type="entry name" value="TerD"/>
    <property type="match status" value="1"/>
</dbReference>
<feature type="domain" description="TerD" evidence="2">
    <location>
        <begin position="2"/>
        <end position="161"/>
    </location>
</feature>
<sequence length="380" mass="41655">MIELARGQKIPLRDIIPNGPIIITVNHRPENIDIVAFGLTSDRKIGDDRYVILFSNPHSPDSTISFESHSGQTRFTIDVDRVPASIDRIVFSATNDAAPISKAEELRVSIGQGEAVYNGKEGLTSETAVMMLELYRHAGSWRIGAIGQGFNGGLPALITYFGGEIESPAPQQPSPPRLNLKKVTLEKKQSISLEKTGSAFGEIVLNLNWSRGTSPKRGFFGGNRSNKAIDLDLGCLYIMKDGQKGIVQALGNAFGHFDEAPYLELSGDDRTGDVLSGETIRINGKHFDEIQRVAVFALIYEGVPNWNETNGIVTITSPGQPPLEVRMTEGRNNMRLCGVALIDNDKGKMKVSRLVEYFGDQKKFADNIGIHLRWTSGSKD</sequence>
<dbReference type="PATRIC" id="fig|579138.3.peg.1096"/>